<dbReference type="PANTHER" id="PTHR45717:SF15">
    <property type="entry name" value="AGL218WP"/>
    <property type="match status" value="1"/>
</dbReference>
<dbReference type="Pfam" id="PF13812">
    <property type="entry name" value="PPR_3"/>
    <property type="match status" value="1"/>
</dbReference>
<evidence type="ECO:0000256" key="1">
    <source>
        <dbReference type="ARBA" id="ARBA00022737"/>
    </source>
</evidence>
<dbReference type="AlphaFoldDB" id="A0AA38G4X5"/>
<evidence type="ECO:0000313" key="4">
    <source>
        <dbReference type="Proteomes" id="UP000824469"/>
    </source>
</evidence>
<dbReference type="Pfam" id="PF01535">
    <property type="entry name" value="PPR"/>
    <property type="match status" value="3"/>
</dbReference>
<evidence type="ECO:0000256" key="2">
    <source>
        <dbReference type="PROSITE-ProRule" id="PRU00708"/>
    </source>
</evidence>
<proteinExistence type="predicted"/>
<dbReference type="OMA" id="GDRIEMA"/>
<dbReference type="GO" id="GO:0003729">
    <property type="term" value="F:mRNA binding"/>
    <property type="evidence" value="ECO:0007669"/>
    <property type="project" value="UniProtKB-ARBA"/>
</dbReference>
<dbReference type="EMBL" id="JAHRHJ020000005">
    <property type="protein sequence ID" value="KAH9316107.1"/>
    <property type="molecule type" value="Genomic_DNA"/>
</dbReference>
<organism evidence="3 4">
    <name type="scientific">Taxus chinensis</name>
    <name type="common">Chinese yew</name>
    <name type="synonym">Taxus wallichiana var. chinensis</name>
    <dbReference type="NCBI Taxonomy" id="29808"/>
    <lineage>
        <taxon>Eukaryota</taxon>
        <taxon>Viridiplantae</taxon>
        <taxon>Streptophyta</taxon>
        <taxon>Embryophyta</taxon>
        <taxon>Tracheophyta</taxon>
        <taxon>Spermatophyta</taxon>
        <taxon>Pinopsida</taxon>
        <taxon>Pinidae</taxon>
        <taxon>Conifers II</taxon>
        <taxon>Cupressales</taxon>
        <taxon>Taxaceae</taxon>
        <taxon>Taxus</taxon>
    </lineage>
</organism>
<reference evidence="3 4" key="1">
    <citation type="journal article" date="2021" name="Nat. Plants">
        <title>The Taxus genome provides insights into paclitaxel biosynthesis.</title>
        <authorList>
            <person name="Xiong X."/>
            <person name="Gou J."/>
            <person name="Liao Q."/>
            <person name="Li Y."/>
            <person name="Zhou Q."/>
            <person name="Bi G."/>
            <person name="Li C."/>
            <person name="Du R."/>
            <person name="Wang X."/>
            <person name="Sun T."/>
            <person name="Guo L."/>
            <person name="Liang H."/>
            <person name="Lu P."/>
            <person name="Wu Y."/>
            <person name="Zhang Z."/>
            <person name="Ro D.K."/>
            <person name="Shang Y."/>
            <person name="Huang S."/>
            <person name="Yan J."/>
        </authorList>
    </citation>
    <scope>NUCLEOTIDE SEQUENCE [LARGE SCALE GENOMIC DNA]</scope>
    <source>
        <strain evidence="3">Ta-2019</strain>
    </source>
</reference>
<sequence length="555" mass="63452">MRSRLISNGLKWLASERTRSLLNPSSGFASRFRTGDLQSVVLSERQRRLYDDSGLIFPSFIFKTFSSEALAGKKVQSPSPKSGANKLKRELFRQKHSEGKMITALEMWAGEGKKLNKAELLFIVRKLRKFGKFQRALQISEWMQKCKDFEFVSGDHAIHMDLIAKVHSVARVEKYFADLPENARGVETHNSLLHCYVRKQLIEKAEQQFKKIKELGLATNEHAYNEMMTLYMSIGQADKVLLEIKHMKEMNVLPDWQTYNLWMSACSSLSDDIDEVEKIMDELKAGGENNIHWTTYSTLANIYIDAGVVSKAEAAVKEAEKRIPQRYNDAYNSLITLYGALGDKEGVHRIWQSLKKIFRRPLFSNYISVLSSLVKVGDIEGAEKTFQEWESFNPAINCKLSNILLDAYIKKGMLEKAEIFQGHVLEKNCVLNGRSWEILTEGYLECKQMSKAILSMKEALTKGKSEEWQPKSENVTGLVKHFEEQGNVEDAEEFLKLVRRFKCLTTEIYNLLLLTYVKAGKAAPKVLEEMAKDNVSPDEETDRLLKIVNEEGLND</sequence>
<dbReference type="InterPro" id="IPR011990">
    <property type="entry name" value="TPR-like_helical_dom_sf"/>
</dbReference>
<dbReference type="NCBIfam" id="TIGR00756">
    <property type="entry name" value="PPR"/>
    <property type="match status" value="1"/>
</dbReference>
<keyword evidence="1" id="KW-0677">Repeat</keyword>
<protein>
    <recommendedName>
        <fullName evidence="5">Pentatricopeptide repeat-containing protein</fullName>
    </recommendedName>
</protein>
<dbReference type="PANTHER" id="PTHR45717">
    <property type="entry name" value="OS12G0527900 PROTEIN"/>
    <property type="match status" value="1"/>
</dbReference>
<evidence type="ECO:0008006" key="5">
    <source>
        <dbReference type="Google" id="ProtNLM"/>
    </source>
</evidence>
<keyword evidence="4" id="KW-1185">Reference proteome</keyword>
<feature type="repeat" description="PPR" evidence="2">
    <location>
        <begin position="220"/>
        <end position="254"/>
    </location>
</feature>
<dbReference type="Proteomes" id="UP000824469">
    <property type="component" value="Unassembled WGS sequence"/>
</dbReference>
<dbReference type="Gene3D" id="1.25.40.10">
    <property type="entry name" value="Tetratricopeptide repeat domain"/>
    <property type="match status" value="3"/>
</dbReference>
<evidence type="ECO:0000313" key="3">
    <source>
        <dbReference type="EMBL" id="KAH9316107.1"/>
    </source>
</evidence>
<dbReference type="InterPro" id="IPR002885">
    <property type="entry name" value="PPR_rpt"/>
</dbReference>
<name>A0AA38G4X5_TAXCH</name>
<dbReference type="GO" id="GO:0005739">
    <property type="term" value="C:mitochondrion"/>
    <property type="evidence" value="ECO:0007669"/>
    <property type="project" value="TreeGrafter"/>
</dbReference>
<dbReference type="PROSITE" id="PS51375">
    <property type="entry name" value="PPR"/>
    <property type="match status" value="2"/>
</dbReference>
<feature type="repeat" description="PPR" evidence="2">
    <location>
        <begin position="185"/>
        <end position="219"/>
    </location>
</feature>
<comment type="caution">
    <text evidence="3">The sequence shown here is derived from an EMBL/GenBank/DDBJ whole genome shotgun (WGS) entry which is preliminary data.</text>
</comment>
<dbReference type="SUPFAM" id="SSF48452">
    <property type="entry name" value="TPR-like"/>
    <property type="match status" value="1"/>
</dbReference>
<accession>A0AA38G4X5</accession>
<gene>
    <name evidence="3" type="ORF">KI387_024734</name>
</gene>